<organism evidence="4 5">
    <name type="scientific">Alistipes dispar</name>
    <dbReference type="NCBI Taxonomy" id="2585119"/>
    <lineage>
        <taxon>Bacteria</taxon>
        <taxon>Pseudomonadati</taxon>
        <taxon>Bacteroidota</taxon>
        <taxon>Bacteroidia</taxon>
        <taxon>Bacteroidales</taxon>
        <taxon>Rikenellaceae</taxon>
        <taxon>Alistipes</taxon>
    </lineage>
</organism>
<dbReference type="PANTHER" id="PTHR43278">
    <property type="entry name" value="NAD(P)H-DEPENDENT FMN-CONTAINING OXIDOREDUCTASE YWQN-RELATED"/>
    <property type="match status" value="1"/>
</dbReference>
<dbReference type="EMBL" id="AP019736">
    <property type="protein sequence ID" value="BBL05633.1"/>
    <property type="molecule type" value="Genomic_DNA"/>
</dbReference>
<dbReference type="AlphaFoldDB" id="A0A4Y1WX26"/>
<dbReference type="PANTHER" id="PTHR43278:SF2">
    <property type="entry name" value="IRON-SULFUR FLAVOPROTEIN"/>
    <property type="match status" value="1"/>
</dbReference>
<sequence length="196" mass="21540">MAGERSMKVVVINGSPRRGGVVSQMLGHVVAALPQDCTVESLTVCDLRVRPCTGCMRCRSLGRCVLPEDDAHRVAGMIRACDALVVGSPCYWGNMSGELKVLFDRMVYALMGERENGLPVALHKGKRAVLVSACNTVWPFSVWFRQTGGVFRSLREILRWSGFRVVGTFGKGGCRKHGELTPREIGKCEKLAKRIC</sequence>
<accession>A0A4Y1WX26</accession>
<evidence type="ECO:0000313" key="4">
    <source>
        <dbReference type="EMBL" id="BBL05633.1"/>
    </source>
</evidence>
<feature type="domain" description="NADPH-dependent FMN reductase-like" evidence="3">
    <location>
        <begin position="7"/>
        <end position="132"/>
    </location>
</feature>
<name>A0A4Y1WX26_9BACT</name>
<dbReference type="Pfam" id="PF03358">
    <property type="entry name" value="FMN_red"/>
    <property type="match status" value="1"/>
</dbReference>
<dbReference type="GO" id="GO:0016491">
    <property type="term" value="F:oxidoreductase activity"/>
    <property type="evidence" value="ECO:0007669"/>
    <property type="project" value="InterPro"/>
</dbReference>
<evidence type="ECO:0000313" key="5">
    <source>
        <dbReference type="Proteomes" id="UP000319374"/>
    </source>
</evidence>
<evidence type="ECO:0000256" key="1">
    <source>
        <dbReference type="ARBA" id="ARBA00022630"/>
    </source>
</evidence>
<reference evidence="5" key="1">
    <citation type="submission" date="2019-06" db="EMBL/GenBank/DDBJ databases">
        <title>Alistipes onderdonkii subsp. vulgaris subsp. nov., Alistipes dispar sp. nov. and Alistipes communis sp. nov., isolated from human faeces, and creation of Alistipes onderdonkii subsp. onderdonkii subsp. nov.</title>
        <authorList>
            <person name="Sakamoto M."/>
            <person name="Ikeyama N."/>
            <person name="Ogata Y."/>
            <person name="Suda W."/>
            <person name="Iino T."/>
            <person name="Hattori M."/>
            <person name="Ohkuma M."/>
        </authorList>
    </citation>
    <scope>NUCLEOTIDE SEQUENCE [LARGE SCALE GENOMIC DNA]</scope>
    <source>
        <strain evidence="5">5CPEGH6</strain>
    </source>
</reference>
<keyword evidence="2" id="KW-0288">FMN</keyword>
<proteinExistence type="predicted"/>
<dbReference type="Proteomes" id="UP000319374">
    <property type="component" value="Chromosome"/>
</dbReference>
<evidence type="ECO:0000259" key="3">
    <source>
        <dbReference type="Pfam" id="PF03358"/>
    </source>
</evidence>
<evidence type="ECO:0000256" key="2">
    <source>
        <dbReference type="ARBA" id="ARBA00022643"/>
    </source>
</evidence>
<dbReference type="Gene3D" id="3.40.50.360">
    <property type="match status" value="1"/>
</dbReference>
<protein>
    <recommendedName>
        <fullName evidence="3">NADPH-dependent FMN reductase-like domain-containing protein</fullName>
    </recommendedName>
</protein>
<dbReference type="InterPro" id="IPR005025">
    <property type="entry name" value="FMN_Rdtase-like_dom"/>
</dbReference>
<gene>
    <name evidence="4" type="ORF">A5CPEGH6_02710</name>
</gene>
<keyword evidence="1" id="KW-0285">Flavoprotein</keyword>
<dbReference type="KEGG" id="ada:A5CPEGH6_02710"/>
<dbReference type="SUPFAM" id="SSF52218">
    <property type="entry name" value="Flavoproteins"/>
    <property type="match status" value="1"/>
</dbReference>
<dbReference type="InterPro" id="IPR029039">
    <property type="entry name" value="Flavoprotein-like_sf"/>
</dbReference>
<dbReference type="InterPro" id="IPR051796">
    <property type="entry name" value="ISF_SsuE-like"/>
</dbReference>
<keyword evidence="5" id="KW-1185">Reference proteome</keyword>